<evidence type="ECO:0000313" key="1">
    <source>
        <dbReference type="EMBL" id="SVA47690.1"/>
    </source>
</evidence>
<sequence length="217" mass="25429">MQNIIRSFAPIPNIDDCMLDYVSTQIGRRVVRETAMPLPPTTNTLDSLGVFSIITPEIFEKCERETNNYVPPHRDDFVNGQIYLSGGCGTSFYEYKGKDLEGLSDTPSGKFEAPEDYEKYLDEHYNEICHVDGNPNTFIMFNGQFHHAVDFKRQYNRDRYRIIQNIFYADVTTEFTYDLIHVVDDIDAKLKYIILYEFLNNNIVWRTDDPKIQQEYD</sequence>
<feature type="non-terminal residue" evidence="1">
    <location>
        <position position="217"/>
    </location>
</feature>
<accession>A0A381W553</accession>
<proteinExistence type="predicted"/>
<organism evidence="1">
    <name type="scientific">marine metagenome</name>
    <dbReference type="NCBI Taxonomy" id="408172"/>
    <lineage>
        <taxon>unclassified sequences</taxon>
        <taxon>metagenomes</taxon>
        <taxon>ecological metagenomes</taxon>
    </lineage>
</organism>
<protein>
    <submittedName>
        <fullName evidence="1">Uncharacterized protein</fullName>
    </submittedName>
</protein>
<dbReference type="AlphaFoldDB" id="A0A381W553"/>
<gene>
    <name evidence="1" type="ORF">METZ01_LOCUS100544</name>
</gene>
<reference evidence="1" key="1">
    <citation type="submission" date="2018-05" db="EMBL/GenBank/DDBJ databases">
        <authorList>
            <person name="Lanie J.A."/>
            <person name="Ng W.-L."/>
            <person name="Kazmierczak K.M."/>
            <person name="Andrzejewski T.M."/>
            <person name="Davidsen T.M."/>
            <person name="Wayne K.J."/>
            <person name="Tettelin H."/>
            <person name="Glass J.I."/>
            <person name="Rusch D."/>
            <person name="Podicherti R."/>
            <person name="Tsui H.-C.T."/>
            <person name="Winkler M.E."/>
        </authorList>
    </citation>
    <scope>NUCLEOTIDE SEQUENCE</scope>
</reference>
<name>A0A381W553_9ZZZZ</name>
<dbReference type="EMBL" id="UINC01010744">
    <property type="protein sequence ID" value="SVA47690.1"/>
    <property type="molecule type" value="Genomic_DNA"/>
</dbReference>